<dbReference type="SMART" id="SM00320">
    <property type="entry name" value="WD40"/>
    <property type="match status" value="7"/>
</dbReference>
<dbReference type="InterPro" id="IPR001680">
    <property type="entry name" value="WD40_rpt"/>
</dbReference>
<reference evidence="5" key="1">
    <citation type="submission" date="2014-02" db="EMBL/GenBank/DDBJ databases">
        <authorList>
            <person name="Genoscope - CEA"/>
        </authorList>
    </citation>
    <scope>NUCLEOTIDE SEQUENCE</scope>
    <source>
        <strain evidence="5">LS3</strain>
    </source>
</reference>
<evidence type="ECO:0000256" key="4">
    <source>
        <dbReference type="SAM" id="MobiDB-lite"/>
    </source>
</evidence>
<dbReference type="PhylomeDB" id="A0A060TD15"/>
<dbReference type="PRINTS" id="PR00320">
    <property type="entry name" value="GPROTEINBRPT"/>
</dbReference>
<dbReference type="PANTHER" id="PTHR16017">
    <property type="entry name" value="GASTRULATION DEFECTIVE PROTEIN 1-RELATED"/>
    <property type="match status" value="1"/>
</dbReference>
<dbReference type="PROSITE" id="PS50082">
    <property type="entry name" value="WD_REPEATS_2"/>
    <property type="match status" value="4"/>
</dbReference>
<feature type="repeat" description="WD" evidence="3">
    <location>
        <begin position="237"/>
        <end position="269"/>
    </location>
</feature>
<accession>A0A060TD15</accession>
<dbReference type="Pfam" id="PF00400">
    <property type="entry name" value="WD40"/>
    <property type="match status" value="5"/>
</dbReference>
<keyword evidence="1 3" id="KW-0853">WD repeat</keyword>
<evidence type="ECO:0000256" key="3">
    <source>
        <dbReference type="PROSITE-ProRule" id="PRU00221"/>
    </source>
</evidence>
<organism evidence="5">
    <name type="scientific">Blastobotrys adeninivorans</name>
    <name type="common">Yeast</name>
    <name type="synonym">Arxula adeninivorans</name>
    <dbReference type="NCBI Taxonomy" id="409370"/>
    <lineage>
        <taxon>Eukaryota</taxon>
        <taxon>Fungi</taxon>
        <taxon>Dikarya</taxon>
        <taxon>Ascomycota</taxon>
        <taxon>Saccharomycotina</taxon>
        <taxon>Dipodascomycetes</taxon>
        <taxon>Dipodascales</taxon>
        <taxon>Trichomonascaceae</taxon>
        <taxon>Blastobotrys</taxon>
    </lineage>
</organism>
<dbReference type="PANTHER" id="PTHR16017:SF0">
    <property type="entry name" value="WD REPEAT-CONTAINING PROTEIN 70"/>
    <property type="match status" value="1"/>
</dbReference>
<feature type="compositionally biased region" description="Basic and acidic residues" evidence="4">
    <location>
        <begin position="47"/>
        <end position="59"/>
    </location>
</feature>
<dbReference type="InterPro" id="IPR020472">
    <property type="entry name" value="WD40_PAC1"/>
</dbReference>
<dbReference type="InterPro" id="IPR015943">
    <property type="entry name" value="WD40/YVTN_repeat-like_dom_sf"/>
</dbReference>
<feature type="compositionally biased region" description="Acidic residues" evidence="4">
    <location>
        <begin position="60"/>
        <end position="75"/>
    </location>
</feature>
<evidence type="ECO:0000256" key="1">
    <source>
        <dbReference type="ARBA" id="ARBA00022574"/>
    </source>
</evidence>
<dbReference type="SUPFAM" id="SSF50978">
    <property type="entry name" value="WD40 repeat-like"/>
    <property type="match status" value="1"/>
</dbReference>
<feature type="repeat" description="WD" evidence="3">
    <location>
        <begin position="84"/>
        <end position="125"/>
    </location>
</feature>
<dbReference type="PROSITE" id="PS50294">
    <property type="entry name" value="WD_REPEATS_REGION"/>
    <property type="match status" value="2"/>
</dbReference>
<dbReference type="InterPro" id="IPR036322">
    <property type="entry name" value="WD40_repeat_dom_sf"/>
</dbReference>
<protein>
    <submittedName>
        <fullName evidence="5">ARAD1D47322p</fullName>
    </submittedName>
</protein>
<dbReference type="Gene3D" id="2.130.10.10">
    <property type="entry name" value="YVTN repeat-like/Quinoprotein amine dehydrogenase"/>
    <property type="match status" value="3"/>
</dbReference>
<feature type="compositionally biased region" description="Basic and acidic residues" evidence="4">
    <location>
        <begin position="490"/>
        <end position="517"/>
    </location>
</feature>
<feature type="repeat" description="WD" evidence="3">
    <location>
        <begin position="302"/>
        <end position="319"/>
    </location>
</feature>
<dbReference type="EMBL" id="HG937694">
    <property type="protein sequence ID" value="CDP38995.1"/>
    <property type="molecule type" value="Genomic_DNA"/>
</dbReference>
<evidence type="ECO:0000313" key="5">
    <source>
        <dbReference type="EMBL" id="CDP38995.1"/>
    </source>
</evidence>
<gene>
    <name evidence="5" type="ORF">GNLVRS02_ARAD1D47322g</name>
</gene>
<feature type="region of interest" description="Disordered" evidence="4">
    <location>
        <begin position="47"/>
        <end position="75"/>
    </location>
</feature>
<proteinExistence type="predicted"/>
<dbReference type="GO" id="GO:0035861">
    <property type="term" value="C:site of double-strand break"/>
    <property type="evidence" value="ECO:0007669"/>
    <property type="project" value="TreeGrafter"/>
</dbReference>
<feature type="region of interest" description="Disordered" evidence="4">
    <location>
        <begin position="447"/>
        <end position="517"/>
    </location>
</feature>
<feature type="region of interest" description="Disordered" evidence="4">
    <location>
        <begin position="1"/>
        <end position="26"/>
    </location>
</feature>
<feature type="repeat" description="WD" evidence="3">
    <location>
        <begin position="188"/>
        <end position="230"/>
    </location>
</feature>
<dbReference type="AlphaFoldDB" id="A0A060TD15"/>
<dbReference type="CDD" id="cd00200">
    <property type="entry name" value="WD40"/>
    <property type="match status" value="1"/>
</dbReference>
<dbReference type="InterPro" id="IPR051858">
    <property type="entry name" value="WD_repeat_GAD-1"/>
</dbReference>
<feature type="compositionally biased region" description="Basic and acidic residues" evidence="4">
    <location>
        <begin position="449"/>
        <end position="468"/>
    </location>
</feature>
<evidence type="ECO:0000256" key="2">
    <source>
        <dbReference type="ARBA" id="ARBA00022737"/>
    </source>
</evidence>
<reference evidence="5" key="2">
    <citation type="submission" date="2014-06" db="EMBL/GenBank/DDBJ databases">
        <title>The complete genome of Blastobotrys (Arxula) adeninivorans LS3 - a yeast of biotechnological interest.</title>
        <authorList>
            <person name="Kunze G."/>
            <person name="Gaillardin C."/>
            <person name="Czernicka M."/>
            <person name="Durrens P."/>
            <person name="Martin T."/>
            <person name="Boer E."/>
            <person name="Gabaldon T."/>
            <person name="Cruz J."/>
            <person name="Talla E."/>
            <person name="Marck C."/>
            <person name="Goffeau A."/>
            <person name="Barbe V."/>
            <person name="Baret P."/>
            <person name="Baronian K."/>
            <person name="Beier S."/>
            <person name="Bleykasten C."/>
            <person name="Bode R."/>
            <person name="Casaregola S."/>
            <person name="Despons L."/>
            <person name="Fairhead C."/>
            <person name="Giersberg M."/>
            <person name="Gierski P."/>
            <person name="Hahnel U."/>
            <person name="Hartmann A."/>
            <person name="Jankowska D."/>
            <person name="Jubin C."/>
            <person name="Jung P."/>
            <person name="Lafontaine I."/>
            <person name="Leh-Louis V."/>
            <person name="Lemaire M."/>
            <person name="Marcet-Houben M."/>
            <person name="Mascher M."/>
            <person name="Morel G."/>
            <person name="Richard G.-F."/>
            <person name="Riechen J."/>
            <person name="Sacerdot C."/>
            <person name="Sarkar A."/>
            <person name="Savel G."/>
            <person name="Schacherer J."/>
            <person name="Sherman D."/>
            <person name="Straub M.-L."/>
            <person name="Stein N."/>
            <person name="Thierry A."/>
            <person name="Trautwein-Schult A."/>
            <person name="Westhof E."/>
            <person name="Worch S."/>
            <person name="Dujon B."/>
            <person name="Souciet J.-L."/>
            <person name="Wincker P."/>
            <person name="Scholz U."/>
            <person name="Neuveglise N."/>
        </authorList>
    </citation>
    <scope>NUCLEOTIDE SEQUENCE</scope>
    <source>
        <strain evidence="5">LS3</strain>
    </source>
</reference>
<keyword evidence="2" id="KW-0677">Repeat</keyword>
<sequence length="517" mass="57331">MSGTKDNEDAWSQLPTGFGKQQVDDGTGLDARYERVRTAEYIQRLEKLKLKENASKGDSESESESESDEENDVDDLPTTHELILDAHSKTVTSVSLDPSGTYLATGSTDGQVKLWNYNTMDVRLKTSFREIEGNEESHPIKKVKFSPKGDTFLVVPDTRRAQLFARDGWEQIGEYVEGDMYLVDMKNTKGHIAPIVDASWNPTTDSTFATAARDGTVRVWDSANFRSQKSVIVLRTTRGSKAEARAVSYSHDGKKIFAANSEGTLTVWDANGPFLRPSATISAAHTPESSVSAIACFDSGANGDYIVTRSDDSTIKLWDSRNFKQPLLQRSNLSGSERSGVAFSPDGRFIVGGSLEGNVHIMDRNDLTDIQTISVGSAVTDVLWHPKANQIVVGSGNGKCTTLFSREKSVKGAKMVIEKTPRSRQLEDSMTTTDISLHGLSEAAYDYQETQKEKSRQSHRSLNPDKPNEGVWGTPDPEHVRKNVPLSSMVHEDPREELLKYAKKAEEERRSKRQRTE</sequence>
<dbReference type="GO" id="GO:0005634">
    <property type="term" value="C:nucleus"/>
    <property type="evidence" value="ECO:0007669"/>
    <property type="project" value="TreeGrafter"/>
</dbReference>
<name>A0A060TD15_BLAAD</name>